<evidence type="ECO:0000256" key="1">
    <source>
        <dbReference type="ARBA" id="ARBA00004167"/>
    </source>
</evidence>
<dbReference type="Pfam" id="PF08239">
    <property type="entry name" value="SH3_3"/>
    <property type="match status" value="1"/>
</dbReference>
<accession>B8KQK3</accession>
<sequence>MRKTNALGELRTTIVGALLALMASGVLAQETQYVSDKVLVPVRSGAGSEYRIVHRGIPSGTALTVFSTTEDEVWSEIETRGGTRGWVRTQYLQEAPPAALLLADQRAELDRVRGERDRLREQLQDSKSAASEAGGEISTLSVQLEETQVELAELKRVSGAAVELDSQNRILTTELEEQRSEAELLHLENVRLQERVANNQLIDGALAVLLGVILAVVAPRLWPRRRSNDGWV</sequence>
<protein>
    <submittedName>
        <fullName evidence="10">SH3, type 3 domain protein</fullName>
    </submittedName>
</protein>
<keyword evidence="6" id="KW-0175">Coiled coil</keyword>
<evidence type="ECO:0000256" key="3">
    <source>
        <dbReference type="ARBA" id="ARBA00022729"/>
    </source>
</evidence>
<keyword evidence="5 7" id="KW-0472">Membrane</keyword>
<evidence type="ECO:0000256" key="8">
    <source>
        <dbReference type="SAM" id="SignalP"/>
    </source>
</evidence>
<gene>
    <name evidence="10" type="ORF">NOR51B_81</name>
</gene>
<keyword evidence="4 7" id="KW-1133">Transmembrane helix</keyword>
<dbReference type="InterPro" id="IPR016476">
    <property type="entry name" value="SH3_dom_pro"/>
</dbReference>
<evidence type="ECO:0000256" key="5">
    <source>
        <dbReference type="ARBA" id="ARBA00023136"/>
    </source>
</evidence>
<feature type="chain" id="PRO_5002875891" evidence="8">
    <location>
        <begin position="29"/>
        <end position="232"/>
    </location>
</feature>
<proteinExistence type="predicted"/>
<dbReference type="HOGENOM" id="CLU_094106_1_0_6"/>
<dbReference type="EMBL" id="DS999411">
    <property type="protein sequence ID" value="EED34144.1"/>
    <property type="molecule type" value="Genomic_DNA"/>
</dbReference>
<dbReference type="RefSeq" id="WP_009018892.1">
    <property type="nucleotide sequence ID" value="NZ_DS999411.1"/>
</dbReference>
<name>B8KQK3_9GAMM</name>
<evidence type="ECO:0000256" key="2">
    <source>
        <dbReference type="ARBA" id="ARBA00022692"/>
    </source>
</evidence>
<keyword evidence="11" id="KW-1185">Reference proteome</keyword>
<evidence type="ECO:0000313" key="10">
    <source>
        <dbReference type="EMBL" id="EED34144.1"/>
    </source>
</evidence>
<dbReference type="NCBIfam" id="TIGR04211">
    <property type="entry name" value="SH3_and_anchor"/>
    <property type="match status" value="1"/>
</dbReference>
<dbReference type="GO" id="GO:0016020">
    <property type="term" value="C:membrane"/>
    <property type="evidence" value="ECO:0007669"/>
    <property type="project" value="UniProtKB-SubCell"/>
</dbReference>
<organism evidence="10 11">
    <name type="scientific">Luminiphilus syltensis NOR5-1B</name>
    <dbReference type="NCBI Taxonomy" id="565045"/>
    <lineage>
        <taxon>Bacteria</taxon>
        <taxon>Pseudomonadati</taxon>
        <taxon>Pseudomonadota</taxon>
        <taxon>Gammaproteobacteria</taxon>
        <taxon>Cellvibrionales</taxon>
        <taxon>Halieaceae</taxon>
        <taxon>Luminiphilus</taxon>
    </lineage>
</organism>
<keyword evidence="2 7" id="KW-0812">Transmembrane</keyword>
<feature type="signal peptide" evidence="8">
    <location>
        <begin position="1"/>
        <end position="28"/>
    </location>
</feature>
<dbReference type="OrthoDB" id="9790951at2"/>
<evidence type="ECO:0000259" key="9">
    <source>
        <dbReference type="PROSITE" id="PS51781"/>
    </source>
</evidence>
<dbReference type="SMART" id="SM00287">
    <property type="entry name" value="SH3b"/>
    <property type="match status" value="1"/>
</dbReference>
<dbReference type="Gene3D" id="2.30.30.40">
    <property type="entry name" value="SH3 Domains"/>
    <property type="match status" value="1"/>
</dbReference>
<feature type="coiled-coil region" evidence="6">
    <location>
        <begin position="102"/>
        <end position="195"/>
    </location>
</feature>
<dbReference type="STRING" id="565045.NOR51B_81"/>
<dbReference type="eggNOG" id="COG3807">
    <property type="taxonomic scope" value="Bacteria"/>
</dbReference>
<comment type="subcellular location">
    <subcellularLocation>
        <location evidence="1">Membrane</location>
        <topology evidence="1">Single-pass membrane protein</topology>
    </subcellularLocation>
</comment>
<dbReference type="PROSITE" id="PS51781">
    <property type="entry name" value="SH3B"/>
    <property type="match status" value="1"/>
</dbReference>
<dbReference type="InterPro" id="IPR003646">
    <property type="entry name" value="SH3-like_bac-type"/>
</dbReference>
<evidence type="ECO:0000313" key="11">
    <source>
        <dbReference type="Proteomes" id="UP000004699"/>
    </source>
</evidence>
<keyword evidence="3 8" id="KW-0732">Signal</keyword>
<evidence type="ECO:0000256" key="4">
    <source>
        <dbReference type="ARBA" id="ARBA00022989"/>
    </source>
</evidence>
<dbReference type="AlphaFoldDB" id="B8KQK3"/>
<feature type="domain" description="SH3b" evidence="9">
    <location>
        <begin position="29"/>
        <end position="96"/>
    </location>
</feature>
<dbReference type="Proteomes" id="UP000004699">
    <property type="component" value="Unassembled WGS sequence"/>
</dbReference>
<evidence type="ECO:0000256" key="6">
    <source>
        <dbReference type="SAM" id="Coils"/>
    </source>
</evidence>
<feature type="transmembrane region" description="Helical" evidence="7">
    <location>
        <begin position="201"/>
        <end position="222"/>
    </location>
</feature>
<evidence type="ECO:0000256" key="7">
    <source>
        <dbReference type="SAM" id="Phobius"/>
    </source>
</evidence>
<reference evidence="11" key="1">
    <citation type="journal article" date="2013" name="BMC Microbiol.">
        <title>Taxonomy and evolution of bacteriochlorophyll a-containing members of the OM60/NOR5 clade of marine gammaproteobacteria: description of Luminiphilus syltensis gen. nov., sp. nov., reclassification of Haliea rubra as Pseudohaliea rubra gen. nov., comb. nov., and emendation of Chromatocurvus halotolerans.</title>
        <authorList>
            <person name="Spring S."/>
            <person name="Riedel T."/>
            <person name="Sproer C."/>
            <person name="Yan S."/>
            <person name="Harder J."/>
            <person name="Fuchs B.M."/>
        </authorList>
    </citation>
    <scope>NUCLEOTIDE SEQUENCE [LARGE SCALE GENOMIC DNA]</scope>
    <source>
        <strain evidence="11">NOR51-B</strain>
    </source>
</reference>